<evidence type="ECO:0000256" key="1">
    <source>
        <dbReference type="SAM" id="Phobius"/>
    </source>
</evidence>
<reference evidence="2" key="1">
    <citation type="journal article" date="2020" name="Stud. Mycol.">
        <title>101 Dothideomycetes genomes: a test case for predicting lifestyles and emergence of pathogens.</title>
        <authorList>
            <person name="Haridas S."/>
            <person name="Albert R."/>
            <person name="Binder M."/>
            <person name="Bloem J."/>
            <person name="Labutti K."/>
            <person name="Salamov A."/>
            <person name="Andreopoulos B."/>
            <person name="Baker S."/>
            <person name="Barry K."/>
            <person name="Bills G."/>
            <person name="Bluhm B."/>
            <person name="Cannon C."/>
            <person name="Castanera R."/>
            <person name="Culley D."/>
            <person name="Daum C."/>
            <person name="Ezra D."/>
            <person name="Gonzalez J."/>
            <person name="Henrissat B."/>
            <person name="Kuo A."/>
            <person name="Liang C."/>
            <person name="Lipzen A."/>
            <person name="Lutzoni F."/>
            <person name="Magnuson J."/>
            <person name="Mondo S."/>
            <person name="Nolan M."/>
            <person name="Ohm R."/>
            <person name="Pangilinan J."/>
            <person name="Park H.-J."/>
            <person name="Ramirez L."/>
            <person name="Alfaro M."/>
            <person name="Sun H."/>
            <person name="Tritt A."/>
            <person name="Yoshinaga Y."/>
            <person name="Zwiers L.-H."/>
            <person name="Turgeon B."/>
            <person name="Goodwin S."/>
            <person name="Spatafora J."/>
            <person name="Crous P."/>
            <person name="Grigoriev I."/>
        </authorList>
    </citation>
    <scope>NUCLEOTIDE SEQUENCE</scope>
    <source>
        <strain evidence="2">CBS 107.79</strain>
    </source>
</reference>
<proteinExistence type="predicted"/>
<sequence>MRSLAMVSEYFRLKSLEVNLSANSSTGTFIEKPDAVPRRNARYLLSAAPMIGSFFAGVALAVAHHVYYARLNDTVVGSTARQQWPIRVGAVLAFLVQVCLSDATNRACTQWVWRQCHQRVIRIESIDAAFSVNQNLFTLLNPDFVRKFPMVAILAVVFCTGNLLPMSPLGLGQNISYTIPLNIPVIRCRDSNETIRSRTALAAMLSAEYYGYNITTFNTLNLTFTEKVVITTFNTGNLAYTEDLGRPELPGEIGYFGTLGFTQGLGYIDVPELWIAIAAPPQGNGTSHFHDVDFYTCNLWNASVTTKVAFTNNLQSLQVINIGEVPFAHRKHEGIPDRENTLFNGETVYQLFANLIFRQAFRLCNQPPS</sequence>
<dbReference type="Proteomes" id="UP000800036">
    <property type="component" value="Unassembled WGS sequence"/>
</dbReference>
<evidence type="ECO:0000313" key="3">
    <source>
        <dbReference type="Proteomes" id="UP000800036"/>
    </source>
</evidence>
<protein>
    <submittedName>
        <fullName evidence="2">Uncharacterized protein</fullName>
    </submittedName>
</protein>
<accession>A0A6A5UVN0</accession>
<dbReference type="PANTHER" id="PTHR35041:SF3">
    <property type="entry name" value="FORMYLMETHIONINE DEFORMYLASE-LIKE PROTEIN"/>
    <property type="match status" value="1"/>
</dbReference>
<gene>
    <name evidence="2" type="ORF">BU23DRAFT_604394</name>
</gene>
<keyword evidence="3" id="KW-1185">Reference proteome</keyword>
<name>A0A6A5UVN0_9PLEO</name>
<evidence type="ECO:0000313" key="2">
    <source>
        <dbReference type="EMBL" id="KAF1965087.1"/>
    </source>
</evidence>
<dbReference type="PANTHER" id="PTHR35041">
    <property type="entry name" value="MEDIATOR OF RNA POLYMERASE II TRANSCRIPTION SUBUNIT 1"/>
    <property type="match status" value="1"/>
</dbReference>
<keyword evidence="1" id="KW-1133">Transmembrane helix</keyword>
<dbReference type="EMBL" id="ML976770">
    <property type="protein sequence ID" value="KAF1965087.1"/>
    <property type="molecule type" value="Genomic_DNA"/>
</dbReference>
<keyword evidence="1" id="KW-0472">Membrane</keyword>
<feature type="transmembrane region" description="Helical" evidence="1">
    <location>
        <begin position="144"/>
        <end position="164"/>
    </location>
</feature>
<organism evidence="2 3">
    <name type="scientific">Bimuria novae-zelandiae CBS 107.79</name>
    <dbReference type="NCBI Taxonomy" id="1447943"/>
    <lineage>
        <taxon>Eukaryota</taxon>
        <taxon>Fungi</taxon>
        <taxon>Dikarya</taxon>
        <taxon>Ascomycota</taxon>
        <taxon>Pezizomycotina</taxon>
        <taxon>Dothideomycetes</taxon>
        <taxon>Pleosporomycetidae</taxon>
        <taxon>Pleosporales</taxon>
        <taxon>Massarineae</taxon>
        <taxon>Didymosphaeriaceae</taxon>
        <taxon>Bimuria</taxon>
    </lineage>
</organism>
<dbReference type="AlphaFoldDB" id="A0A6A5UVN0"/>
<feature type="transmembrane region" description="Helical" evidence="1">
    <location>
        <begin position="43"/>
        <end position="67"/>
    </location>
</feature>
<dbReference type="OrthoDB" id="5322539at2759"/>
<keyword evidence="1" id="KW-0812">Transmembrane</keyword>